<dbReference type="RefSeq" id="WP_115000815.1">
    <property type="nucleotide sequence ID" value="NZ_UFXS01000001.1"/>
</dbReference>
<reference evidence="1 2" key="1">
    <citation type="submission" date="2018-06" db="EMBL/GenBank/DDBJ databases">
        <authorList>
            <consortium name="Pathogen Informatics"/>
            <person name="Doyle S."/>
        </authorList>
    </citation>
    <scope>NUCLEOTIDE SEQUENCE [LARGE SCALE GENOMIC DNA]</scope>
    <source>
        <strain evidence="1 2">NCTC13456</strain>
    </source>
</reference>
<organism evidence="1 2">
    <name type="scientific">Empedobacter falsenii</name>
    <dbReference type="NCBI Taxonomy" id="343874"/>
    <lineage>
        <taxon>Bacteria</taxon>
        <taxon>Pseudomonadati</taxon>
        <taxon>Bacteroidota</taxon>
        <taxon>Flavobacteriia</taxon>
        <taxon>Flavobacteriales</taxon>
        <taxon>Weeksellaceae</taxon>
        <taxon>Empedobacter</taxon>
    </lineage>
</organism>
<dbReference type="Proteomes" id="UP000254737">
    <property type="component" value="Unassembled WGS sequence"/>
</dbReference>
<protein>
    <submittedName>
        <fullName evidence="1">Uncharacterized protein</fullName>
    </submittedName>
</protein>
<dbReference type="EMBL" id="UFXS01000001">
    <property type="protein sequence ID" value="STD58894.1"/>
    <property type="molecule type" value="Genomic_DNA"/>
</dbReference>
<evidence type="ECO:0000313" key="1">
    <source>
        <dbReference type="EMBL" id="STD58894.1"/>
    </source>
</evidence>
<name>A0A376GEV9_9FLAO</name>
<proteinExistence type="predicted"/>
<gene>
    <name evidence="1" type="ORF">NCTC13456_02521</name>
</gene>
<accession>A0A376GEV9</accession>
<dbReference type="AlphaFoldDB" id="A0A376GEV9"/>
<sequence>MSSLNISGKDILRFLLNHYDFVQKAFDISKPDFILDSEPFHQLISEYNTTSESKIYLSRISTDLKFCRQLPTGEYKLNGTYTSFLEFIFNDFVLDLPETLKNRYQAIFSHFTSLQTEKDETKIILFIREIIKVIEDFLNDIQAQTYRLLRDTESLKVNTENNADLSIRIQKANYWINEYIIPLNAILNIDNPNSIINTIIQVQHYASEKRILADTYALKREFEKLYASTVNAKLELDQTIGKLTRELLPLLERIKNDSLIVSGFYHFIENIDYPENYNIPLPNLLRKTRTAVISKTFSSEAEFYIDQFNYKTPEILYEETIEETEWLPDSSYFKKRLLNEKKLDNFYQWCFDVLQEHTENITLSKFFAVSNLILEEDLVAEYTDEMRFPIQLSDAQLKMPKVKVYEKLSE</sequence>
<dbReference type="STRING" id="343874.GCA_000805695_02021"/>
<evidence type="ECO:0000313" key="2">
    <source>
        <dbReference type="Proteomes" id="UP000254737"/>
    </source>
</evidence>